<sequence length="97" mass="10883">MLTLPPSVRVYVAAEPADLRKSFDGLSSLVAQRFGADPLCGHLFVFRDRRGDQIRILFWDRTEYAIFAKNSPVAVSTSPATCPKERPTSRSRQPSCR</sequence>
<protein>
    <recommendedName>
        <fullName evidence="4">Transposase</fullName>
    </recommendedName>
</protein>
<gene>
    <name evidence="2" type="ORF">SOCEGT47_029050</name>
</gene>
<feature type="region of interest" description="Disordered" evidence="1">
    <location>
        <begin position="75"/>
        <end position="97"/>
    </location>
</feature>
<evidence type="ECO:0000256" key="1">
    <source>
        <dbReference type="SAM" id="MobiDB-lite"/>
    </source>
</evidence>
<dbReference type="AlphaFoldDB" id="A0A4P2Q0R3"/>
<dbReference type="EMBL" id="CP012670">
    <property type="protein sequence ID" value="AUX22403.1"/>
    <property type="molecule type" value="Genomic_DNA"/>
</dbReference>
<name>A0A4P2Q0R3_SORCE</name>
<accession>A0A4P2Q0R3</accession>
<organism evidence="2 3">
    <name type="scientific">Sorangium cellulosum</name>
    <name type="common">Polyangium cellulosum</name>
    <dbReference type="NCBI Taxonomy" id="56"/>
    <lineage>
        <taxon>Bacteria</taxon>
        <taxon>Pseudomonadati</taxon>
        <taxon>Myxococcota</taxon>
        <taxon>Polyangia</taxon>
        <taxon>Polyangiales</taxon>
        <taxon>Polyangiaceae</taxon>
        <taxon>Sorangium</taxon>
    </lineage>
</organism>
<evidence type="ECO:0008006" key="4">
    <source>
        <dbReference type="Google" id="ProtNLM"/>
    </source>
</evidence>
<dbReference type="PANTHER" id="PTHR36455:SF1">
    <property type="entry name" value="BLR8292 PROTEIN"/>
    <property type="match status" value="1"/>
</dbReference>
<evidence type="ECO:0000313" key="3">
    <source>
        <dbReference type="Proteomes" id="UP000295781"/>
    </source>
</evidence>
<evidence type="ECO:0000313" key="2">
    <source>
        <dbReference type="EMBL" id="AUX22403.1"/>
    </source>
</evidence>
<dbReference type="Pfam" id="PF05717">
    <property type="entry name" value="TnpB_IS66"/>
    <property type="match status" value="1"/>
</dbReference>
<dbReference type="Proteomes" id="UP000295781">
    <property type="component" value="Chromosome"/>
</dbReference>
<proteinExistence type="predicted"/>
<dbReference type="NCBIfam" id="NF033819">
    <property type="entry name" value="IS66_TnpB"/>
    <property type="match status" value="1"/>
</dbReference>
<dbReference type="RefSeq" id="WP_129347570.1">
    <property type="nucleotide sequence ID" value="NZ_CP012670.1"/>
</dbReference>
<dbReference type="PANTHER" id="PTHR36455">
    <property type="match status" value="1"/>
</dbReference>
<dbReference type="OrthoDB" id="9801450at2"/>
<dbReference type="InterPro" id="IPR008878">
    <property type="entry name" value="Transposase_IS66_Orf2"/>
</dbReference>
<reference evidence="2 3" key="1">
    <citation type="submission" date="2015-09" db="EMBL/GenBank/DDBJ databases">
        <title>Sorangium comparison.</title>
        <authorList>
            <person name="Zaburannyi N."/>
            <person name="Bunk B."/>
            <person name="Overmann J."/>
            <person name="Mueller R."/>
        </authorList>
    </citation>
    <scope>NUCLEOTIDE SEQUENCE [LARGE SCALE GENOMIC DNA]</scope>
    <source>
        <strain evidence="2 3">So ceGT47</strain>
    </source>
</reference>